<dbReference type="STRING" id="767916.AWB91_26110"/>
<sequence length="358" mass="36405">MLRRHRRTRGAVQRRLAGLPLLLAVVTGVAGCSAGPFNSAPPTIEPAQPAASPPASQNPAGAVRPLGGRATAAIFDGGSRQLAVLTPGADPAAPATLTEFGDPRTPPRVIDLPGPASALTGDGRGTAYLATRGGYLVVDLSAAHATQVPVANAAQTDFTAIAQRADGTLVLGTDDGAVYTFASRSPETVKTATIAGRNKIFARVDALAAQGNTTVVLDRGQTSVTTIGADGHVEQALRAGEGATTLAADPLGRVLVADTRGGQLLVYGVDPLILRQAYPVRQSPYGLAGSRGLAWVSQTASNVVIGYDLSTGIPVERVRYPTVQQPNSLAFDEASGTLYVVSGSGAGVQVIEHAAGAP</sequence>
<protein>
    <recommendedName>
        <fullName evidence="4">SMP-30/Gluconolactonase/LRE-like region domain-containing protein</fullName>
    </recommendedName>
</protein>
<evidence type="ECO:0000313" key="2">
    <source>
        <dbReference type="EMBL" id="ORW51995.1"/>
    </source>
</evidence>
<dbReference type="EMBL" id="LQPN01000017">
    <property type="protein sequence ID" value="ORW51995.1"/>
    <property type="molecule type" value="Genomic_DNA"/>
</dbReference>
<dbReference type="PROSITE" id="PS51257">
    <property type="entry name" value="PROKAR_LIPOPROTEIN"/>
    <property type="match status" value="1"/>
</dbReference>
<evidence type="ECO:0000313" key="3">
    <source>
        <dbReference type="Proteomes" id="UP000193285"/>
    </source>
</evidence>
<dbReference type="AlphaFoldDB" id="A0A1X2AKW7"/>
<gene>
    <name evidence="2" type="ORF">AWB90_03470</name>
</gene>
<dbReference type="Proteomes" id="UP000193285">
    <property type="component" value="Unassembled WGS sequence"/>
</dbReference>
<feature type="compositionally biased region" description="Low complexity" evidence="1">
    <location>
        <begin position="46"/>
        <end position="60"/>
    </location>
</feature>
<dbReference type="SUPFAM" id="SSF101898">
    <property type="entry name" value="NHL repeat"/>
    <property type="match status" value="1"/>
</dbReference>
<proteinExistence type="predicted"/>
<name>A0A1X2AKW7_9MYCO</name>
<evidence type="ECO:0008006" key="4">
    <source>
        <dbReference type="Google" id="ProtNLM"/>
    </source>
</evidence>
<accession>A0A1X2AKW7</accession>
<comment type="caution">
    <text evidence="2">The sequence shown here is derived from an EMBL/GenBank/DDBJ whole genome shotgun (WGS) entry which is preliminary data.</text>
</comment>
<organism evidence="2 3">
    <name type="scientific">Mycobacterium paraense</name>
    <dbReference type="NCBI Taxonomy" id="767916"/>
    <lineage>
        <taxon>Bacteria</taxon>
        <taxon>Bacillati</taxon>
        <taxon>Actinomycetota</taxon>
        <taxon>Actinomycetes</taxon>
        <taxon>Mycobacteriales</taxon>
        <taxon>Mycobacteriaceae</taxon>
        <taxon>Mycobacterium</taxon>
        <taxon>Mycobacterium simiae complex</taxon>
    </lineage>
</organism>
<feature type="region of interest" description="Disordered" evidence="1">
    <location>
        <begin position="40"/>
        <end position="64"/>
    </location>
</feature>
<reference evidence="2 3" key="1">
    <citation type="journal article" date="2015" name="Emerg. Microbes Infect.">
        <title>Characterization of 17 strains belonging to the Mycobacterium simiae complex and description of Mycobacterium paraense sp. nov.</title>
        <authorList>
            <person name="Fusco da Costa A.R."/>
            <person name="Fedrizzi T."/>
            <person name="Lopes M.L."/>
            <person name="Pecorari M."/>
            <person name="Oliveira da Costa W.L."/>
            <person name="Giacobazzi E."/>
            <person name="da Costa Bahia J.R."/>
            <person name="De Sanctis V."/>
            <person name="Batista Lima K.V."/>
            <person name="Bertorelli R."/>
            <person name="Grottola A."/>
            <person name="Fabio A."/>
            <person name="Mariottini A."/>
            <person name="Ferretti P."/>
            <person name="Di Leva F."/>
            <person name="Fregni Serpini G."/>
            <person name="Tagliazucchi S."/>
            <person name="Rumpianesi F."/>
            <person name="Jousson O."/>
            <person name="Segata N."/>
            <person name="Tortoli E."/>
        </authorList>
    </citation>
    <scope>NUCLEOTIDE SEQUENCE [LARGE SCALE GENOMIC DNA]</scope>
    <source>
        <strain evidence="2 3">IEC33</strain>
    </source>
</reference>
<dbReference type="Gene3D" id="2.130.10.10">
    <property type="entry name" value="YVTN repeat-like/Quinoprotein amine dehydrogenase"/>
    <property type="match status" value="1"/>
</dbReference>
<dbReference type="RefSeq" id="WP_085244009.1">
    <property type="nucleotide sequence ID" value="NZ_LQPN01000017.1"/>
</dbReference>
<dbReference type="InterPro" id="IPR015943">
    <property type="entry name" value="WD40/YVTN_repeat-like_dom_sf"/>
</dbReference>
<evidence type="ECO:0000256" key="1">
    <source>
        <dbReference type="SAM" id="MobiDB-lite"/>
    </source>
</evidence>